<proteinExistence type="inferred from homology"/>
<dbReference type="PANTHER" id="PTHR12831">
    <property type="entry name" value="TRANSCRIPTION INITIATION FACTOR IIH TFIIH , POLYPEPTIDE 3-RELATED"/>
    <property type="match status" value="1"/>
</dbReference>
<evidence type="ECO:0000313" key="12">
    <source>
        <dbReference type="EMBL" id="NDV35367.1"/>
    </source>
</evidence>
<evidence type="ECO:0000256" key="1">
    <source>
        <dbReference type="ARBA" id="ARBA00004123"/>
    </source>
</evidence>
<dbReference type="SUPFAM" id="SSF53300">
    <property type="entry name" value="vWA-like"/>
    <property type="match status" value="1"/>
</dbReference>
<dbReference type="PANTHER" id="PTHR12831:SF0">
    <property type="entry name" value="GENERAL TRANSCRIPTION FACTOR IIH SUBUNIT 3"/>
    <property type="match status" value="1"/>
</dbReference>
<comment type="similarity">
    <text evidence="2 11">Belongs to the TFB4 family.</text>
</comment>
<comment type="function">
    <text evidence="11">Component of the general transcription and DNA repair factor IIH (TFIIH) core complex, which is involved in general and transcription-coupled nucleotide excision repair (NER) of damaged DNA and, when complexed to CAK, in RNA transcription by RNA polymerase II. In NER, TFIIH acts by opening DNA around the lesion to allow the excision of the damaged oligonucleotide and its replacement by a new DNA fragment. In transcription, TFIIH has an essential role in transcription initiation. When the pre-initiation complex (PIC) has been established, TFIIH is required for promoter opening and promoter escape. Phosphorylation of the C-terminal tail (CTD) of the largest subunit of RNA polymerase II by the kinase module CAK controls the initiation of transcription.</text>
</comment>
<dbReference type="GO" id="GO:0006355">
    <property type="term" value="P:regulation of DNA-templated transcription"/>
    <property type="evidence" value="ECO:0007669"/>
    <property type="project" value="InterPro"/>
</dbReference>
<dbReference type="Pfam" id="PF03850">
    <property type="entry name" value="Tfb4"/>
    <property type="match status" value="1"/>
</dbReference>
<reference evidence="12" key="1">
    <citation type="journal article" date="2020" name="J. Eukaryot. Microbiol.">
        <title>De novo Sequencing, Assembly and Annotation of the Transcriptome for the Free-Living Testate Amoeba Arcella intermedia.</title>
        <authorList>
            <person name="Ribeiro G.M."/>
            <person name="Porfirio-Sousa A.L."/>
            <person name="Maurer-Alcala X.X."/>
            <person name="Katz L.A."/>
            <person name="Lahr D.J.G."/>
        </authorList>
    </citation>
    <scope>NUCLEOTIDE SEQUENCE</scope>
</reference>
<organism evidence="12">
    <name type="scientific">Arcella intermedia</name>
    <dbReference type="NCBI Taxonomy" id="1963864"/>
    <lineage>
        <taxon>Eukaryota</taxon>
        <taxon>Amoebozoa</taxon>
        <taxon>Tubulinea</taxon>
        <taxon>Elardia</taxon>
        <taxon>Arcellinida</taxon>
        <taxon>Sphaerothecina</taxon>
        <taxon>Arcellidae</taxon>
        <taxon>Arcella</taxon>
    </lineage>
</organism>
<keyword evidence="4 11" id="KW-0227">DNA damage</keyword>
<keyword evidence="6 11" id="KW-0862">Zinc</keyword>
<keyword evidence="8 11" id="KW-0804">Transcription</keyword>
<dbReference type="AlphaFoldDB" id="A0A6B2LEW3"/>
<evidence type="ECO:0000256" key="11">
    <source>
        <dbReference type="RuleBase" id="RU368090"/>
    </source>
</evidence>
<dbReference type="EMBL" id="GIBP01006398">
    <property type="protein sequence ID" value="NDV35367.1"/>
    <property type="molecule type" value="Transcribed_RNA"/>
</dbReference>
<evidence type="ECO:0000256" key="2">
    <source>
        <dbReference type="ARBA" id="ARBA00005273"/>
    </source>
</evidence>
<evidence type="ECO:0000256" key="5">
    <source>
        <dbReference type="ARBA" id="ARBA00022771"/>
    </source>
</evidence>
<evidence type="ECO:0000256" key="8">
    <source>
        <dbReference type="ARBA" id="ARBA00023163"/>
    </source>
</evidence>
<dbReference type="InterPro" id="IPR004600">
    <property type="entry name" value="TFIIH_Tfb4/GTF2H3"/>
</dbReference>
<keyword evidence="10 11" id="KW-0539">Nucleus</keyword>
<evidence type="ECO:0000256" key="6">
    <source>
        <dbReference type="ARBA" id="ARBA00022833"/>
    </source>
</evidence>
<dbReference type="GO" id="GO:0008270">
    <property type="term" value="F:zinc ion binding"/>
    <property type="evidence" value="ECO:0007669"/>
    <property type="project" value="UniProtKB-KW"/>
</dbReference>
<accession>A0A6B2LEW3</accession>
<keyword evidence="7 11" id="KW-0805">Transcription regulation</keyword>
<name>A0A6B2LEW3_9EUKA</name>
<sequence>MLVLVLDLSGSRWKGDHKGLDLSTLLQNLALFWRSYFLLDARNKLALIAYDQELVSFLVSSEDVTKQQTFEEVVQVFNTNLTKFLSHHKKFDVPLEQPTRLATALSMALSYSNKANLKLQELESRFLVLSVSPEPSVHSISLMNIVFTAKKMNIPIDCCILSCPSLFYPQASHITQGIHLDLSPTPALLLPSLLSTFLCDPYSRQHLPLPKLSSVSLGSSCFCHQRPLTLGFVCTYCLSIYCEKPSECSTCKKHFFS</sequence>
<evidence type="ECO:0000256" key="3">
    <source>
        <dbReference type="ARBA" id="ARBA00022723"/>
    </source>
</evidence>
<evidence type="ECO:0000256" key="4">
    <source>
        <dbReference type="ARBA" id="ARBA00022763"/>
    </source>
</evidence>
<evidence type="ECO:0000256" key="9">
    <source>
        <dbReference type="ARBA" id="ARBA00023204"/>
    </source>
</evidence>
<dbReference type="GO" id="GO:0006289">
    <property type="term" value="P:nucleotide-excision repair"/>
    <property type="evidence" value="ECO:0007669"/>
    <property type="project" value="UniProtKB-UniRule"/>
</dbReference>
<comment type="subunit">
    <text evidence="11">Component of the 7-subunit TFIIH core complex composed of XPB/repB, XPD/repD, gtf2h1, gtf2h2, gtf2h3, gtf2h4 and gtf2h5, which is active in NER. The core complex associates with the 3-subunit CDK-activating kinase (CAK) module composed of cycH/cyclin H, cdk7 and mnat1 to form the 10-subunit holoenzyme (holo-TFIIH) active in transcription.</text>
</comment>
<dbReference type="Gene3D" id="3.40.50.410">
    <property type="entry name" value="von Willebrand factor, type A domain"/>
    <property type="match status" value="1"/>
</dbReference>
<dbReference type="InterPro" id="IPR036465">
    <property type="entry name" value="vWFA_dom_sf"/>
</dbReference>
<evidence type="ECO:0000256" key="7">
    <source>
        <dbReference type="ARBA" id="ARBA00023015"/>
    </source>
</evidence>
<dbReference type="GO" id="GO:0005675">
    <property type="term" value="C:transcription factor TFIIH holo complex"/>
    <property type="evidence" value="ECO:0007669"/>
    <property type="project" value="UniProtKB-UniRule"/>
</dbReference>
<keyword evidence="9 11" id="KW-0234">DNA repair</keyword>
<dbReference type="GO" id="GO:0000439">
    <property type="term" value="C:transcription factor TFIIH core complex"/>
    <property type="evidence" value="ECO:0007669"/>
    <property type="project" value="UniProtKB-UniRule"/>
</dbReference>
<evidence type="ECO:0000256" key="10">
    <source>
        <dbReference type="ARBA" id="ARBA00023242"/>
    </source>
</evidence>
<keyword evidence="3 11" id="KW-0479">Metal-binding</keyword>
<keyword evidence="5 11" id="KW-0863">Zinc-finger</keyword>
<protein>
    <recommendedName>
        <fullName evidence="11">General transcription factor IIH subunit 3</fullName>
    </recommendedName>
    <alternativeName>
        <fullName evidence="11">TFIIH basal transcription factor complex subunit 3</fullName>
    </alternativeName>
</protein>
<comment type="subcellular location">
    <subcellularLocation>
        <location evidence="1 11">Nucleus</location>
    </subcellularLocation>
</comment>